<evidence type="ECO:0000313" key="3">
    <source>
        <dbReference type="Proteomes" id="UP000237271"/>
    </source>
</evidence>
<evidence type="ECO:0000259" key="1">
    <source>
        <dbReference type="PROSITE" id="PS50011"/>
    </source>
</evidence>
<proteinExistence type="predicted"/>
<dbReference type="Pfam" id="PF00069">
    <property type="entry name" value="Pkinase"/>
    <property type="match status" value="1"/>
</dbReference>
<dbReference type="InterPro" id="IPR000719">
    <property type="entry name" value="Prot_kinase_dom"/>
</dbReference>
<sequence>MDAKLTDFGISKERLNQSMTAGVGTTLWMAPKVMLGENYDTKADMFAFGVVLSELDVHSLPYSHVKQRGLDSDGQEMLEAVLLRKITATEVEFSESSPLSGVELGLDCVAIDPNERPSAAEALYRLQQISSHDLA</sequence>
<dbReference type="GO" id="GO:0004674">
    <property type="term" value="F:protein serine/threonine kinase activity"/>
    <property type="evidence" value="ECO:0007669"/>
    <property type="project" value="TreeGrafter"/>
</dbReference>
<keyword evidence="2" id="KW-0808">Transferase</keyword>
<dbReference type="OrthoDB" id="93334at2759"/>
<dbReference type="GO" id="GO:0005524">
    <property type="term" value="F:ATP binding"/>
    <property type="evidence" value="ECO:0007669"/>
    <property type="project" value="InterPro"/>
</dbReference>
<evidence type="ECO:0000313" key="2">
    <source>
        <dbReference type="EMBL" id="POM72857.1"/>
    </source>
</evidence>
<gene>
    <name evidence="2" type="ORF">PHPALM_10368</name>
</gene>
<dbReference type="InterPro" id="IPR051681">
    <property type="entry name" value="Ser/Thr_Kinases-Pseudokinases"/>
</dbReference>
<dbReference type="Proteomes" id="UP000237271">
    <property type="component" value="Unassembled WGS sequence"/>
</dbReference>
<dbReference type="PROSITE" id="PS50011">
    <property type="entry name" value="PROTEIN_KINASE_DOM"/>
    <property type="match status" value="1"/>
</dbReference>
<organism evidence="2 3">
    <name type="scientific">Phytophthora palmivora</name>
    <dbReference type="NCBI Taxonomy" id="4796"/>
    <lineage>
        <taxon>Eukaryota</taxon>
        <taxon>Sar</taxon>
        <taxon>Stramenopiles</taxon>
        <taxon>Oomycota</taxon>
        <taxon>Peronosporomycetes</taxon>
        <taxon>Peronosporales</taxon>
        <taxon>Peronosporaceae</taxon>
        <taxon>Phytophthora</taxon>
    </lineage>
</organism>
<dbReference type="PANTHER" id="PTHR44329">
    <property type="entry name" value="SERINE/THREONINE-PROTEIN KINASE TNNI3K-RELATED"/>
    <property type="match status" value="1"/>
</dbReference>
<reference evidence="2 3" key="1">
    <citation type="journal article" date="2017" name="Genome Biol. Evol.">
        <title>Phytophthora megakarya and P. palmivora, closely related causal agents of cacao black pod rot, underwent increases in genome sizes and gene numbers by different mechanisms.</title>
        <authorList>
            <person name="Ali S.S."/>
            <person name="Shao J."/>
            <person name="Lary D.J."/>
            <person name="Kronmiller B."/>
            <person name="Shen D."/>
            <person name="Strem M.D."/>
            <person name="Amoako-Attah I."/>
            <person name="Akrofi A.Y."/>
            <person name="Begoude B.A."/>
            <person name="Ten Hoopen G.M."/>
            <person name="Coulibaly K."/>
            <person name="Kebe B.I."/>
            <person name="Melnick R.L."/>
            <person name="Guiltinan M.J."/>
            <person name="Tyler B.M."/>
            <person name="Meinhardt L.W."/>
            <person name="Bailey B.A."/>
        </authorList>
    </citation>
    <scope>NUCLEOTIDE SEQUENCE [LARGE SCALE GENOMIC DNA]</scope>
    <source>
        <strain evidence="3">sbr112.9</strain>
    </source>
</reference>
<dbReference type="Gene3D" id="1.10.510.10">
    <property type="entry name" value="Transferase(Phosphotransferase) domain 1"/>
    <property type="match status" value="1"/>
</dbReference>
<dbReference type="AlphaFoldDB" id="A0A2P4Y4X7"/>
<keyword evidence="2" id="KW-0418">Kinase</keyword>
<dbReference type="InterPro" id="IPR011009">
    <property type="entry name" value="Kinase-like_dom_sf"/>
</dbReference>
<feature type="domain" description="Protein kinase" evidence="1">
    <location>
        <begin position="1"/>
        <end position="135"/>
    </location>
</feature>
<name>A0A2P4Y4X7_9STRA</name>
<comment type="caution">
    <text evidence="2">The sequence shown here is derived from an EMBL/GenBank/DDBJ whole genome shotgun (WGS) entry which is preliminary data.</text>
</comment>
<dbReference type="EMBL" id="NCKW01005433">
    <property type="protein sequence ID" value="POM72857.1"/>
    <property type="molecule type" value="Genomic_DNA"/>
</dbReference>
<dbReference type="SUPFAM" id="SSF56112">
    <property type="entry name" value="Protein kinase-like (PK-like)"/>
    <property type="match status" value="1"/>
</dbReference>
<dbReference type="PANTHER" id="PTHR44329:SF214">
    <property type="entry name" value="PROTEIN KINASE DOMAIN-CONTAINING PROTEIN"/>
    <property type="match status" value="1"/>
</dbReference>
<keyword evidence="3" id="KW-1185">Reference proteome</keyword>
<protein>
    <submittedName>
        <fullName evidence="2">TKL protein kinase</fullName>
    </submittedName>
</protein>
<accession>A0A2P4Y4X7</accession>